<dbReference type="PANTHER" id="PTHR21250">
    <property type="entry name" value="PRE-RRNA-PROCESSING PROTEIN TSR2 HOMOLOG"/>
    <property type="match status" value="1"/>
</dbReference>
<accession>A0A5B8MWB2</accession>
<reference evidence="4 5" key="1">
    <citation type="submission" date="2018-07" db="EMBL/GenBank/DDBJ databases">
        <title>The complete nuclear genome of the prasinophyte Chloropicon primus (CCMP1205).</title>
        <authorList>
            <person name="Pombert J.-F."/>
            <person name="Otis C."/>
            <person name="Turmel M."/>
            <person name="Lemieux C."/>
        </authorList>
    </citation>
    <scope>NUCLEOTIDE SEQUENCE [LARGE SCALE GENOMIC DNA]</scope>
    <source>
        <strain evidence="4 5">CCMP1205</strain>
    </source>
</reference>
<dbReference type="Proteomes" id="UP000316726">
    <property type="component" value="Chromosome 16"/>
</dbReference>
<dbReference type="STRING" id="1764295.A0A5B8MWB2"/>
<keyword evidence="2" id="KW-0698">rRNA processing</keyword>
<evidence type="ECO:0000313" key="5">
    <source>
        <dbReference type="Proteomes" id="UP000316726"/>
    </source>
</evidence>
<gene>
    <name evidence="4" type="ORF">A3770_16p76260</name>
</gene>
<organism evidence="4 5">
    <name type="scientific">Chloropicon primus</name>
    <dbReference type="NCBI Taxonomy" id="1764295"/>
    <lineage>
        <taxon>Eukaryota</taxon>
        <taxon>Viridiplantae</taxon>
        <taxon>Chlorophyta</taxon>
        <taxon>Chloropicophyceae</taxon>
        <taxon>Chloropicales</taxon>
        <taxon>Chloropicaceae</taxon>
        <taxon>Chloropicon</taxon>
    </lineage>
</organism>
<sequence>MELRSGYALGMRDAQRPELTPQHVEQLRKGVILVFTRWTALQLAIANQWGGQDSEEKARVLVDKVVCWLTETKEVYADELEDLLDNELIDDWNTQAEDESPGQVAGLVTRVFWETARNEGTLVQELEGAQTEEMRRLGAVLDRSVQEQLWQERERAREERERRREEEKRERREDDDGWTTVTR</sequence>
<dbReference type="InterPro" id="IPR019398">
    <property type="entry name" value="Pre-rRNA_process_TSR2"/>
</dbReference>
<dbReference type="Pfam" id="PF10273">
    <property type="entry name" value="WGG"/>
    <property type="match status" value="1"/>
</dbReference>
<dbReference type="EMBL" id="CP031049">
    <property type="protein sequence ID" value="QDZ25108.1"/>
    <property type="molecule type" value="Genomic_DNA"/>
</dbReference>
<feature type="compositionally biased region" description="Basic and acidic residues" evidence="3">
    <location>
        <begin position="150"/>
        <end position="174"/>
    </location>
</feature>
<protein>
    <recommendedName>
        <fullName evidence="6">Pre-rRNA-processing protein TSR2</fullName>
    </recommendedName>
</protein>
<evidence type="ECO:0000313" key="4">
    <source>
        <dbReference type="EMBL" id="QDZ25108.1"/>
    </source>
</evidence>
<comment type="similarity">
    <text evidence="1">Belongs to the TSR2 family.</text>
</comment>
<dbReference type="OrthoDB" id="263560at2759"/>
<feature type="region of interest" description="Disordered" evidence="3">
    <location>
        <begin position="149"/>
        <end position="183"/>
    </location>
</feature>
<dbReference type="GO" id="GO:0006364">
    <property type="term" value="P:rRNA processing"/>
    <property type="evidence" value="ECO:0007669"/>
    <property type="project" value="UniProtKB-KW"/>
</dbReference>
<dbReference type="AlphaFoldDB" id="A0A5B8MWB2"/>
<evidence type="ECO:0008006" key="6">
    <source>
        <dbReference type="Google" id="ProtNLM"/>
    </source>
</evidence>
<evidence type="ECO:0000256" key="2">
    <source>
        <dbReference type="ARBA" id="ARBA00022552"/>
    </source>
</evidence>
<evidence type="ECO:0000256" key="1">
    <source>
        <dbReference type="ARBA" id="ARBA00006524"/>
    </source>
</evidence>
<evidence type="ECO:0000256" key="3">
    <source>
        <dbReference type="SAM" id="MobiDB-lite"/>
    </source>
</evidence>
<proteinExistence type="inferred from homology"/>
<keyword evidence="5" id="KW-1185">Reference proteome</keyword>
<name>A0A5B8MWB2_9CHLO</name>